<dbReference type="GO" id="GO:0005829">
    <property type="term" value="C:cytosol"/>
    <property type="evidence" value="ECO:0007669"/>
    <property type="project" value="TreeGrafter"/>
</dbReference>
<evidence type="ECO:0000256" key="1">
    <source>
        <dbReference type="SAM" id="MobiDB-lite"/>
    </source>
</evidence>
<dbReference type="Proteomes" id="UP000059074">
    <property type="component" value="Unassembled WGS sequence"/>
</dbReference>
<dbReference type="STRING" id="121290.APY04_1642"/>
<dbReference type="InterPro" id="IPR036390">
    <property type="entry name" value="WH_DNA-bd_sf"/>
</dbReference>
<dbReference type="InterPro" id="IPR036388">
    <property type="entry name" value="WH-like_DNA-bd_sf"/>
</dbReference>
<accession>A0A109BIC3</accession>
<dbReference type="AlphaFoldDB" id="A0A109BIC3"/>
<reference evidence="2 3" key="1">
    <citation type="submission" date="2015-10" db="EMBL/GenBank/DDBJ databases">
        <title>Transcriptomic analysis of a linuron degrading triple-species bacterial consortium.</title>
        <authorList>
            <person name="Albers P."/>
        </authorList>
    </citation>
    <scope>NUCLEOTIDE SEQUENCE [LARGE SCALE GENOMIC DNA]</scope>
    <source>
        <strain evidence="2 3">WDL6</strain>
    </source>
</reference>
<dbReference type="PANTHER" id="PTHR33221:SF15">
    <property type="entry name" value="HTH-TYPE TRANSCRIPTIONAL REGULATOR YWGB-RELATED"/>
    <property type="match status" value="1"/>
</dbReference>
<evidence type="ECO:0000313" key="3">
    <source>
        <dbReference type="Proteomes" id="UP000059074"/>
    </source>
</evidence>
<dbReference type="Pfam" id="PF02082">
    <property type="entry name" value="Rrf2"/>
    <property type="match status" value="1"/>
</dbReference>
<dbReference type="PROSITE" id="PS51197">
    <property type="entry name" value="HTH_RRF2_2"/>
    <property type="match status" value="1"/>
</dbReference>
<evidence type="ECO:0000313" key="2">
    <source>
        <dbReference type="EMBL" id="KWT69211.1"/>
    </source>
</evidence>
<name>A0A109BIC3_HYPSL</name>
<gene>
    <name evidence="2" type="ORF">APY04_1642</name>
</gene>
<organism evidence="2 3">
    <name type="scientific">Hyphomicrobium sulfonivorans</name>
    <dbReference type="NCBI Taxonomy" id="121290"/>
    <lineage>
        <taxon>Bacteria</taxon>
        <taxon>Pseudomonadati</taxon>
        <taxon>Pseudomonadota</taxon>
        <taxon>Alphaproteobacteria</taxon>
        <taxon>Hyphomicrobiales</taxon>
        <taxon>Hyphomicrobiaceae</taxon>
        <taxon>Hyphomicrobium</taxon>
    </lineage>
</organism>
<dbReference type="SUPFAM" id="SSF46785">
    <property type="entry name" value="Winged helix' DNA-binding domain"/>
    <property type="match status" value="1"/>
</dbReference>
<comment type="caution">
    <text evidence="2">The sequence shown here is derived from an EMBL/GenBank/DDBJ whole genome shotgun (WGS) entry which is preliminary data.</text>
</comment>
<sequence>MVDCAKAEGHLIKVADIASRLDITQQNAFKIVHLLSKAGFLVSARGRHGGVKLARPAVKISIGEVVRAIEGMGSEREEVGEADLHRIVDNALDAFVAVLDQHTLEDMVHGTHSPIGGEPGGRTGKGSAARGATAAARTRRTQQSASSRLLS</sequence>
<dbReference type="PATRIC" id="fig|121290.4.peg.132"/>
<proteinExistence type="predicted"/>
<dbReference type="EMBL" id="LMTR01000047">
    <property type="protein sequence ID" value="KWT69211.1"/>
    <property type="molecule type" value="Genomic_DNA"/>
</dbReference>
<dbReference type="PANTHER" id="PTHR33221">
    <property type="entry name" value="WINGED HELIX-TURN-HELIX TRANSCRIPTIONAL REGULATOR, RRF2 FAMILY"/>
    <property type="match status" value="1"/>
</dbReference>
<keyword evidence="3" id="KW-1185">Reference proteome</keyword>
<protein>
    <submittedName>
        <fullName evidence="2">Nitrite-sensitive transcriptional repressor NsrR</fullName>
    </submittedName>
</protein>
<dbReference type="Gene3D" id="1.10.10.10">
    <property type="entry name" value="Winged helix-like DNA-binding domain superfamily/Winged helix DNA-binding domain"/>
    <property type="match status" value="1"/>
</dbReference>
<dbReference type="GO" id="GO:0003700">
    <property type="term" value="F:DNA-binding transcription factor activity"/>
    <property type="evidence" value="ECO:0007669"/>
    <property type="project" value="TreeGrafter"/>
</dbReference>
<feature type="region of interest" description="Disordered" evidence="1">
    <location>
        <begin position="108"/>
        <end position="151"/>
    </location>
</feature>
<dbReference type="InterPro" id="IPR000944">
    <property type="entry name" value="Tscrpt_reg_Rrf2"/>
</dbReference>
<feature type="compositionally biased region" description="Low complexity" evidence="1">
    <location>
        <begin position="125"/>
        <end position="151"/>
    </location>
</feature>